<name>A0A4D6XUF6_9GAMM</name>
<dbReference type="OrthoDB" id="9806837at2"/>
<dbReference type="InterPro" id="IPR029044">
    <property type="entry name" value="Nucleotide-diphossugar_trans"/>
</dbReference>
<reference evidence="8 9" key="2">
    <citation type="submission" date="2019-05" db="EMBL/GenBank/DDBJ databases">
        <title>Genome evolution of the obligate endosymbiont Buchnera aphidicola.</title>
        <authorList>
            <person name="Moran N.A."/>
        </authorList>
    </citation>
    <scope>NUCLEOTIDE SEQUENCE [LARGE SCALE GENOMIC DNA]</scope>
    <source>
        <strain evidence="8 9">Ane</strain>
    </source>
</reference>
<dbReference type="SUPFAM" id="SSF53448">
    <property type="entry name" value="Nucleotide-diphospho-sugar transferases"/>
    <property type="match status" value="1"/>
</dbReference>
<dbReference type="UniPathway" id="UPA00056">
    <property type="reaction ID" value="UER00093"/>
</dbReference>
<evidence type="ECO:0000256" key="5">
    <source>
        <dbReference type="ARBA" id="ARBA00022695"/>
    </source>
</evidence>
<keyword evidence="4 7" id="KW-0808">Transferase</keyword>
<dbReference type="PANTHER" id="PTHR32125">
    <property type="entry name" value="2-C-METHYL-D-ERYTHRITOL 4-PHOSPHATE CYTIDYLYLTRANSFERASE, CHLOROPLASTIC"/>
    <property type="match status" value="1"/>
</dbReference>
<feature type="site" description="Positions MEP for the nucleophilic attack" evidence="7">
    <location>
        <position position="217"/>
    </location>
</feature>
<dbReference type="FunFam" id="3.90.550.10:FF:000003">
    <property type="entry name" value="2-C-methyl-D-erythritol 4-phosphate cytidylyltransferase"/>
    <property type="match status" value="1"/>
</dbReference>
<feature type="site" description="Transition state stabilizer" evidence="7">
    <location>
        <position position="23"/>
    </location>
</feature>
<comment type="pathway">
    <text evidence="2 7">Isoprenoid biosynthesis; isopentenyl diphosphate biosynthesis via DXP pathway; isopentenyl diphosphate from 1-deoxy-D-xylulose 5-phosphate: step 2/6.</text>
</comment>
<feature type="site" description="Transition state stabilizer" evidence="7">
    <location>
        <position position="30"/>
    </location>
</feature>
<keyword evidence="6 7" id="KW-0414">Isoprene biosynthesis</keyword>
<evidence type="ECO:0000256" key="4">
    <source>
        <dbReference type="ARBA" id="ARBA00022679"/>
    </source>
</evidence>
<dbReference type="InterPro" id="IPR018294">
    <property type="entry name" value="ISPD_synthase_CS"/>
</dbReference>
<dbReference type="CDD" id="cd02516">
    <property type="entry name" value="CDP-ME_synthetase"/>
    <property type="match status" value="1"/>
</dbReference>
<dbReference type="RefSeq" id="WP_158366850.1">
    <property type="nucleotide sequence ID" value="NZ_CP034885.1"/>
</dbReference>
<dbReference type="GO" id="GO:0050518">
    <property type="term" value="F:2-C-methyl-D-erythritol 4-phosphate cytidylyltransferase activity"/>
    <property type="evidence" value="ECO:0007669"/>
    <property type="project" value="UniProtKB-UniRule"/>
</dbReference>
<sequence>MAFQNSSEIKIVAIVPAAGIGKRMLLDIPKQYIKIQNHTILEYTLMTLLSHPSIVHVIVSLHKKDHYFHNLSIASNIRITSVIGGHKRINSVLSGLVVVPKNANWVIVHDAVRPCLSYKDLENLISVVKKNKIGGILARPTCDTIKYIISQTKKISHTISRKKLWHALTPQIFPRNLLLFCLKKVIRDNIDVTDESSALEYCGYHPSIVLGSYKNIKITFPEDLIFAEVYLKKLSNI</sequence>
<dbReference type="PANTHER" id="PTHR32125:SF4">
    <property type="entry name" value="2-C-METHYL-D-ERYTHRITOL 4-PHOSPHATE CYTIDYLYLTRANSFERASE, CHLOROPLASTIC"/>
    <property type="match status" value="1"/>
</dbReference>
<evidence type="ECO:0000256" key="6">
    <source>
        <dbReference type="ARBA" id="ARBA00023229"/>
    </source>
</evidence>
<evidence type="ECO:0000313" key="9">
    <source>
        <dbReference type="Proteomes" id="UP000298791"/>
    </source>
</evidence>
<dbReference type="InterPro" id="IPR050088">
    <property type="entry name" value="IspD/TarI_cytidylyltransf_bact"/>
</dbReference>
<evidence type="ECO:0000256" key="3">
    <source>
        <dbReference type="ARBA" id="ARBA00009789"/>
    </source>
</evidence>
<reference evidence="8 9" key="1">
    <citation type="submission" date="2018-12" db="EMBL/GenBank/DDBJ databases">
        <authorList>
            <person name="Chong R.A."/>
        </authorList>
    </citation>
    <scope>NUCLEOTIDE SEQUENCE [LARGE SCALE GENOMIC DNA]</scope>
    <source>
        <strain evidence="8 9">Ane</strain>
    </source>
</reference>
<accession>A0A4D6XUF6</accession>
<organism evidence="8 9">
    <name type="scientific">Buchnera aphidicola</name>
    <name type="common">Aphis nerii</name>
    <dbReference type="NCBI Taxonomy" id="1241835"/>
    <lineage>
        <taxon>Bacteria</taxon>
        <taxon>Pseudomonadati</taxon>
        <taxon>Pseudomonadota</taxon>
        <taxon>Gammaproteobacteria</taxon>
        <taxon>Enterobacterales</taxon>
        <taxon>Erwiniaceae</taxon>
        <taxon>Buchnera</taxon>
    </lineage>
</organism>
<dbReference type="NCBIfam" id="TIGR00453">
    <property type="entry name" value="ispD"/>
    <property type="match status" value="1"/>
</dbReference>
<dbReference type="EMBL" id="CP034885">
    <property type="protein sequence ID" value="QCI18947.1"/>
    <property type="molecule type" value="Genomic_DNA"/>
</dbReference>
<protein>
    <recommendedName>
        <fullName evidence="7">2-C-methyl-D-erythritol 4-phosphate cytidylyltransferase</fullName>
        <ecNumber evidence="7">2.7.7.60</ecNumber>
    </recommendedName>
    <alternativeName>
        <fullName evidence="7">4-diphosphocytidyl-2C-methyl-D-erythritol synthase</fullName>
    </alternativeName>
    <alternativeName>
        <fullName evidence="7">MEP cytidylyltransferase</fullName>
        <shortName evidence="7">MCT</shortName>
    </alternativeName>
</protein>
<feature type="site" description="Positions MEP for the nucleophilic attack" evidence="7">
    <location>
        <position position="161"/>
    </location>
</feature>
<evidence type="ECO:0000256" key="7">
    <source>
        <dbReference type="HAMAP-Rule" id="MF_00108"/>
    </source>
</evidence>
<comment type="catalytic activity">
    <reaction evidence="1 7">
        <text>2-C-methyl-D-erythritol 4-phosphate + CTP + H(+) = 4-CDP-2-C-methyl-D-erythritol + diphosphate</text>
        <dbReference type="Rhea" id="RHEA:13429"/>
        <dbReference type="ChEBI" id="CHEBI:15378"/>
        <dbReference type="ChEBI" id="CHEBI:33019"/>
        <dbReference type="ChEBI" id="CHEBI:37563"/>
        <dbReference type="ChEBI" id="CHEBI:57823"/>
        <dbReference type="ChEBI" id="CHEBI:58262"/>
        <dbReference type="EC" id="2.7.7.60"/>
    </reaction>
</comment>
<dbReference type="AlphaFoldDB" id="A0A4D6XUF6"/>
<dbReference type="PROSITE" id="PS01295">
    <property type="entry name" value="ISPD"/>
    <property type="match status" value="1"/>
</dbReference>
<proteinExistence type="inferred from homology"/>
<comment type="similarity">
    <text evidence="3 7">Belongs to the IspD/TarI cytidylyltransferase family. IspD subfamily.</text>
</comment>
<evidence type="ECO:0000313" key="8">
    <source>
        <dbReference type="EMBL" id="QCI18947.1"/>
    </source>
</evidence>
<dbReference type="HAMAP" id="MF_00108">
    <property type="entry name" value="IspD"/>
    <property type="match status" value="1"/>
</dbReference>
<evidence type="ECO:0000256" key="2">
    <source>
        <dbReference type="ARBA" id="ARBA00004787"/>
    </source>
</evidence>
<evidence type="ECO:0000256" key="1">
    <source>
        <dbReference type="ARBA" id="ARBA00001282"/>
    </source>
</evidence>
<dbReference type="GO" id="GO:0019288">
    <property type="term" value="P:isopentenyl diphosphate biosynthetic process, methylerythritol 4-phosphate pathway"/>
    <property type="evidence" value="ECO:0007669"/>
    <property type="project" value="UniProtKB-UniRule"/>
</dbReference>
<comment type="subunit">
    <text evidence="7">Homodimer.</text>
</comment>
<keyword evidence="5 7" id="KW-0548">Nucleotidyltransferase</keyword>
<dbReference type="Pfam" id="PF01128">
    <property type="entry name" value="IspD"/>
    <property type="match status" value="1"/>
</dbReference>
<comment type="function">
    <text evidence="7">Catalyzes the formation of 4-diphosphocytidyl-2-C-methyl-D-erythritol from CTP and 2-C-methyl-D-erythritol 4-phosphate (MEP).</text>
</comment>
<dbReference type="Gene3D" id="3.90.550.10">
    <property type="entry name" value="Spore Coat Polysaccharide Biosynthesis Protein SpsA, Chain A"/>
    <property type="match status" value="1"/>
</dbReference>
<dbReference type="InterPro" id="IPR034683">
    <property type="entry name" value="IspD/TarI"/>
</dbReference>
<dbReference type="InterPro" id="IPR001228">
    <property type="entry name" value="IspD"/>
</dbReference>
<gene>
    <name evidence="7" type="primary">ispD</name>
    <name evidence="8" type="ORF">D9V64_02135</name>
</gene>
<dbReference type="Proteomes" id="UP000298791">
    <property type="component" value="Chromosome"/>
</dbReference>
<dbReference type="EC" id="2.7.7.60" evidence="7"/>